<dbReference type="CDD" id="cd04181">
    <property type="entry name" value="NTP_transferase"/>
    <property type="match status" value="1"/>
</dbReference>
<dbReference type="SUPFAM" id="SSF53448">
    <property type="entry name" value="Nucleotide-diphospho-sugar transferases"/>
    <property type="match status" value="1"/>
</dbReference>
<feature type="domain" description="Mannose-1-phosphate guanyltransferase C-terminal" evidence="4">
    <location>
        <begin position="290"/>
        <end position="385"/>
    </location>
</feature>
<dbReference type="GeneID" id="4462788"/>
<sequence>MPPPVIATVGGGGTRLYPLTLCQPKPLVEVCDTAIIAVLFRVLAIQGCRRFILGSKGFENTLALSNYFKAGEGFFKRLGIDEHEEFSYQPQYEDHGSADSLRYCINYFNLNDDVLVVSGDNLIDIDLEEFIAYHRRRNPILTVALKELPREESVSQYGVAELESDMRIRRFVEKPKAGTEPSRMINTAFYLFSPEIRDVLAEMGDKSRDIGGDLIPYLTENGYDVCGYPLKGYWIDIGTPERLLQATMNVLAGKVRHFKFRHPYRESQWIHPSTLKRIGPLLERGDIELRGSVFIGRDCRIEPGVVIENSHVGHTCMIERNVEIRNSAVMSISNIMHGVRLNRAIVGRYSTIEAHSVLDADQFNGRKGIPVVGDNVRLQKESVVGPGTRVAPLRYSHMILATGKFLELGSDERNIYFTQRPQTPA</sequence>
<dbReference type="InterPro" id="IPR011004">
    <property type="entry name" value="Trimer_LpxA-like_sf"/>
</dbReference>
<evidence type="ECO:0000259" key="4">
    <source>
        <dbReference type="Pfam" id="PF25087"/>
    </source>
</evidence>
<evidence type="ECO:0000259" key="3">
    <source>
        <dbReference type="Pfam" id="PF00483"/>
    </source>
</evidence>
<dbReference type="RefSeq" id="WP_011695454.1">
    <property type="nucleotide sequence ID" value="NC_008553.1"/>
</dbReference>
<evidence type="ECO:0000313" key="6">
    <source>
        <dbReference type="Proteomes" id="UP000000674"/>
    </source>
</evidence>
<dbReference type="SUPFAM" id="SSF51161">
    <property type="entry name" value="Trimeric LpxA-like enzymes"/>
    <property type="match status" value="1"/>
</dbReference>
<organism evidence="5 6">
    <name type="scientific">Methanothrix thermoacetophila (strain DSM 6194 / JCM 14653 / NBRC 101360 / PT)</name>
    <name type="common">Methanosaeta thermophila</name>
    <dbReference type="NCBI Taxonomy" id="349307"/>
    <lineage>
        <taxon>Archaea</taxon>
        <taxon>Methanobacteriati</taxon>
        <taxon>Methanobacteriota</taxon>
        <taxon>Stenosarchaea group</taxon>
        <taxon>Methanomicrobia</taxon>
        <taxon>Methanotrichales</taxon>
        <taxon>Methanotrichaceae</taxon>
        <taxon>Methanothrix</taxon>
    </lineage>
</organism>
<evidence type="ECO:0000256" key="2">
    <source>
        <dbReference type="ARBA" id="ARBA00013414"/>
    </source>
</evidence>
<name>A0B5T1_METTP</name>
<protein>
    <recommendedName>
        <fullName evidence="2">Bifunctional protein GlmU</fullName>
    </recommendedName>
</protein>
<dbReference type="Proteomes" id="UP000000674">
    <property type="component" value="Chromosome"/>
</dbReference>
<dbReference type="EMBL" id="CP000477">
    <property type="protein sequence ID" value="ABK14055.1"/>
    <property type="molecule type" value="Genomic_DNA"/>
</dbReference>
<gene>
    <name evidence="5" type="ordered locus">Mthe_0258</name>
</gene>
<accession>A0B5T1</accession>
<dbReference type="KEGG" id="mtp:Mthe_0258"/>
<comment type="similarity">
    <text evidence="1">Belongs to the transferase hexapeptide repeat family.</text>
</comment>
<dbReference type="PANTHER" id="PTHR22572">
    <property type="entry name" value="SUGAR-1-PHOSPHATE GUANYL TRANSFERASE"/>
    <property type="match status" value="1"/>
</dbReference>
<dbReference type="InterPro" id="IPR056729">
    <property type="entry name" value="GMPPB_C"/>
</dbReference>
<dbReference type="GO" id="GO:0016740">
    <property type="term" value="F:transferase activity"/>
    <property type="evidence" value="ECO:0007669"/>
    <property type="project" value="UniProtKB-KW"/>
</dbReference>
<dbReference type="InterPro" id="IPR029044">
    <property type="entry name" value="Nucleotide-diphossugar_trans"/>
</dbReference>
<dbReference type="Pfam" id="PF25087">
    <property type="entry name" value="GMPPB_C"/>
    <property type="match status" value="1"/>
</dbReference>
<dbReference type="Gene3D" id="3.90.550.10">
    <property type="entry name" value="Spore Coat Polysaccharide Biosynthesis Protein SpsA, Chain A"/>
    <property type="match status" value="1"/>
</dbReference>
<dbReference type="HOGENOM" id="CLU_029499_0_2_2"/>
<keyword evidence="5" id="KW-0808">Transferase</keyword>
<dbReference type="Pfam" id="PF00483">
    <property type="entry name" value="NTP_transferase"/>
    <property type="match status" value="1"/>
</dbReference>
<evidence type="ECO:0000313" key="5">
    <source>
        <dbReference type="EMBL" id="ABK14055.1"/>
    </source>
</evidence>
<keyword evidence="6" id="KW-1185">Reference proteome</keyword>
<reference evidence="5 6" key="1">
    <citation type="submission" date="2006-10" db="EMBL/GenBank/DDBJ databases">
        <title>Complete sequence of Methanosaeta thermophila PT.</title>
        <authorList>
            <consortium name="US DOE Joint Genome Institute"/>
            <person name="Copeland A."/>
            <person name="Lucas S."/>
            <person name="Lapidus A."/>
            <person name="Barry K."/>
            <person name="Detter J.C."/>
            <person name="Glavina del Rio T."/>
            <person name="Hammon N."/>
            <person name="Israni S."/>
            <person name="Pitluck S."/>
            <person name="Chain P."/>
            <person name="Malfatti S."/>
            <person name="Shin M."/>
            <person name="Vergez L."/>
            <person name="Schmutz J."/>
            <person name="Larimer F."/>
            <person name="Land M."/>
            <person name="Hauser L."/>
            <person name="Kyrpides N."/>
            <person name="Kim E."/>
            <person name="Smith K.S."/>
            <person name="Ingram-Smith C."/>
            <person name="Richardson P."/>
        </authorList>
    </citation>
    <scope>NUCLEOTIDE SEQUENCE [LARGE SCALE GENOMIC DNA]</scope>
    <source>
        <strain evidence="6">DSM 6194 / JCM 14653 / NBRC 101360 / PT</strain>
    </source>
</reference>
<feature type="domain" description="Nucleotidyl transferase" evidence="3">
    <location>
        <begin position="9"/>
        <end position="251"/>
    </location>
</feature>
<dbReference type="InterPro" id="IPR005835">
    <property type="entry name" value="NTP_transferase_dom"/>
</dbReference>
<dbReference type="OrthoDB" id="15372at2157"/>
<evidence type="ECO:0000256" key="1">
    <source>
        <dbReference type="ARBA" id="ARBA00007274"/>
    </source>
</evidence>
<dbReference type="Gene3D" id="2.160.10.10">
    <property type="entry name" value="Hexapeptide repeat proteins"/>
    <property type="match status" value="1"/>
</dbReference>
<proteinExistence type="inferred from homology"/>
<dbReference type="STRING" id="349307.Mthe_0258"/>
<dbReference type="InterPro" id="IPR050486">
    <property type="entry name" value="Mannose-1P_guanyltransferase"/>
</dbReference>
<dbReference type="AlphaFoldDB" id="A0B5T1"/>